<comment type="caution">
    <text evidence="1">The sequence shown here is derived from an EMBL/GenBank/DDBJ whole genome shotgun (WGS) entry which is preliminary data.</text>
</comment>
<dbReference type="RefSeq" id="WP_181754652.1">
    <property type="nucleotide sequence ID" value="NZ_JACEIQ010000030.1"/>
</dbReference>
<dbReference type="EMBL" id="JACEIQ010000030">
    <property type="protein sequence ID" value="MBA4496325.1"/>
    <property type="molecule type" value="Genomic_DNA"/>
</dbReference>
<evidence type="ECO:0000313" key="2">
    <source>
        <dbReference type="Proteomes" id="UP000535491"/>
    </source>
</evidence>
<evidence type="ECO:0000313" key="1">
    <source>
        <dbReference type="EMBL" id="MBA4496325.1"/>
    </source>
</evidence>
<keyword evidence="2" id="KW-1185">Reference proteome</keyword>
<proteinExistence type="predicted"/>
<name>A0A7W2AA21_9BACL</name>
<protein>
    <submittedName>
        <fullName evidence="1">Uncharacterized protein</fullName>
    </submittedName>
</protein>
<reference evidence="1 2" key="1">
    <citation type="submission" date="2020-07" db="EMBL/GenBank/DDBJ databases">
        <authorList>
            <person name="Feng H."/>
        </authorList>
    </citation>
    <scope>NUCLEOTIDE SEQUENCE [LARGE SCALE GENOMIC DNA]</scope>
    <source>
        <strain evidence="2">s-10</strain>
    </source>
</reference>
<dbReference type="AlphaFoldDB" id="A0A7W2AA21"/>
<sequence>MQKNQLKGWADLQQRRQIKAVKKEVQAKGLHQERITGGVYGHPYHRIKIVRLETTDGREVHIPLKDLIQAEMEDGVTIFSGRVDEKLALGERGGKRFGTKKGFGAR</sequence>
<organism evidence="1 2">
    <name type="scientific">Paenactinomyces guangxiensis</name>
    <dbReference type="NCBI Taxonomy" id="1490290"/>
    <lineage>
        <taxon>Bacteria</taxon>
        <taxon>Bacillati</taxon>
        <taxon>Bacillota</taxon>
        <taxon>Bacilli</taxon>
        <taxon>Bacillales</taxon>
        <taxon>Thermoactinomycetaceae</taxon>
        <taxon>Paenactinomyces</taxon>
    </lineage>
</organism>
<dbReference type="Proteomes" id="UP000535491">
    <property type="component" value="Unassembled WGS sequence"/>
</dbReference>
<accession>A0A7W2AA21</accession>
<gene>
    <name evidence="1" type="ORF">H1191_18845</name>
</gene>